<name>A0A183N4H1_9TREM</name>
<sequence>MRYWCECLSEPHNKIQVMMIEPLPCGLTSLPNSSISESIEDSYYNLIDPLILSALRVADSKRPILPRHSLGVAGTLATTAGSLGMNNMTSGSNGIPLINTTMEKSDTKQCRLNLLSIVNSSDNEQYNSSGLTTTRSSIALSGGGVSTGNLDSDNLSSTKDGIGSSQRRRRAAVLEEGRVLKKLKIKGQLVD</sequence>
<evidence type="ECO:0000313" key="2">
    <source>
        <dbReference type="EMBL" id="VDP46202.1"/>
    </source>
</evidence>
<gene>
    <name evidence="2" type="ORF">SMRZ_LOCUS23193</name>
</gene>
<proteinExistence type="predicted"/>
<feature type="compositionally biased region" description="Polar residues" evidence="1">
    <location>
        <begin position="149"/>
        <end position="165"/>
    </location>
</feature>
<dbReference type="STRING" id="48269.A0A183N4H1"/>
<evidence type="ECO:0000313" key="3">
    <source>
        <dbReference type="Proteomes" id="UP000277204"/>
    </source>
</evidence>
<reference evidence="2 3" key="1">
    <citation type="submission" date="2018-11" db="EMBL/GenBank/DDBJ databases">
        <authorList>
            <consortium name="Pathogen Informatics"/>
        </authorList>
    </citation>
    <scope>NUCLEOTIDE SEQUENCE [LARGE SCALE GENOMIC DNA]</scope>
    <source>
        <strain evidence="2 3">Zambia</strain>
    </source>
</reference>
<keyword evidence="3" id="KW-1185">Reference proteome</keyword>
<dbReference type="EMBL" id="UZAI01019564">
    <property type="protein sequence ID" value="VDP46202.1"/>
    <property type="molecule type" value="Genomic_DNA"/>
</dbReference>
<organism evidence="2 3">
    <name type="scientific">Schistosoma margrebowiei</name>
    <dbReference type="NCBI Taxonomy" id="48269"/>
    <lineage>
        <taxon>Eukaryota</taxon>
        <taxon>Metazoa</taxon>
        <taxon>Spiralia</taxon>
        <taxon>Lophotrochozoa</taxon>
        <taxon>Platyhelminthes</taxon>
        <taxon>Trematoda</taxon>
        <taxon>Digenea</taxon>
        <taxon>Strigeidida</taxon>
        <taxon>Schistosomatoidea</taxon>
        <taxon>Schistosomatidae</taxon>
        <taxon>Schistosoma</taxon>
    </lineage>
</organism>
<evidence type="ECO:0000256" key="1">
    <source>
        <dbReference type="SAM" id="MobiDB-lite"/>
    </source>
</evidence>
<accession>A0A183N4H1</accession>
<protein>
    <submittedName>
        <fullName evidence="2">Uncharacterized protein</fullName>
    </submittedName>
</protein>
<dbReference type="AlphaFoldDB" id="A0A183N4H1"/>
<feature type="region of interest" description="Disordered" evidence="1">
    <location>
        <begin position="149"/>
        <end position="169"/>
    </location>
</feature>
<dbReference type="Proteomes" id="UP000277204">
    <property type="component" value="Unassembled WGS sequence"/>
</dbReference>